<organism evidence="1 2">
    <name type="scientific">Fusarium oxysporum f. sp. cubense (strain race 1)</name>
    <name type="common">Panama disease fungus</name>
    <dbReference type="NCBI Taxonomy" id="1229664"/>
    <lineage>
        <taxon>Eukaryota</taxon>
        <taxon>Fungi</taxon>
        <taxon>Dikarya</taxon>
        <taxon>Ascomycota</taxon>
        <taxon>Pezizomycotina</taxon>
        <taxon>Sordariomycetes</taxon>
        <taxon>Hypocreomycetidae</taxon>
        <taxon>Hypocreales</taxon>
        <taxon>Nectriaceae</taxon>
        <taxon>Fusarium</taxon>
        <taxon>Fusarium oxysporum species complex</taxon>
    </lineage>
</organism>
<dbReference type="AlphaFoldDB" id="N4UEZ1"/>
<proteinExistence type="predicted"/>
<gene>
    <name evidence="1" type="ORF">FOC1_g10009427</name>
</gene>
<dbReference type="VEuPathDB" id="FungiDB:FOC1_g10009427"/>
<reference evidence="2" key="2">
    <citation type="journal article" date="2014" name="PLoS ONE">
        <title>Genome and Transcriptome Analysis of the Fungal Pathogen Fusarium oxysporum f. sp. cubense Causing Banana Vascular Wilt Disease.</title>
        <authorList>
            <person name="Guo L."/>
            <person name="Han L."/>
            <person name="Yang L."/>
            <person name="Zeng H."/>
            <person name="Fan D."/>
            <person name="Zhu Y."/>
            <person name="Feng Y."/>
            <person name="Wang G."/>
            <person name="Peng C."/>
            <person name="Jiang X."/>
            <person name="Zhou D."/>
            <person name="Ni P."/>
            <person name="Liang C."/>
            <person name="Liu L."/>
            <person name="Wang J."/>
            <person name="Mao C."/>
            <person name="Fang X."/>
            <person name="Peng M."/>
            <person name="Huang J."/>
        </authorList>
    </citation>
    <scope>NUCLEOTIDE SEQUENCE [LARGE SCALE GENOMIC DNA]</scope>
    <source>
        <strain evidence="2">race 1</strain>
    </source>
</reference>
<reference evidence="2" key="1">
    <citation type="submission" date="2012-09" db="EMBL/GenBank/DDBJ databases">
        <title>Genome sequencing and comparative transcriptomics of race 1 and race 4 of banana pathogen: Fusarium oxysporum f. sp. cubense.</title>
        <authorList>
            <person name="Fang X."/>
            <person name="Huang J."/>
        </authorList>
    </citation>
    <scope>NUCLEOTIDE SEQUENCE [LARGE SCALE GENOMIC DNA]</scope>
    <source>
        <strain evidence="2">race 1</strain>
    </source>
</reference>
<dbReference type="OrthoDB" id="5103566at2759"/>
<dbReference type="HOGENOM" id="CLU_2622073_0_0_1"/>
<dbReference type="Proteomes" id="UP000016928">
    <property type="component" value="Unassembled WGS sequence"/>
</dbReference>
<accession>N4UEZ1</accession>
<protein>
    <submittedName>
        <fullName evidence="1">Uncharacterized protein</fullName>
    </submittedName>
</protein>
<evidence type="ECO:0000313" key="1">
    <source>
        <dbReference type="EMBL" id="ENH69922.1"/>
    </source>
</evidence>
<sequence>MSTNSDTMPGITLHLSADDLERLLDRKLQPIFTKLAAIEQDLATIKADLKNLTARVGVVEGLAKKIPNMEVDLHSQD</sequence>
<dbReference type="EMBL" id="KB730215">
    <property type="protein sequence ID" value="ENH69922.1"/>
    <property type="molecule type" value="Genomic_DNA"/>
</dbReference>
<name>N4UEZ1_FUSC1</name>
<evidence type="ECO:0000313" key="2">
    <source>
        <dbReference type="Proteomes" id="UP000016928"/>
    </source>
</evidence>